<evidence type="ECO:0000256" key="1">
    <source>
        <dbReference type="SAM" id="MobiDB-lite"/>
    </source>
</evidence>
<dbReference type="Pfam" id="PF03713">
    <property type="entry name" value="DUF305"/>
    <property type="match status" value="1"/>
</dbReference>
<reference evidence="3" key="1">
    <citation type="journal article" date="2021" name="Nat. Microbiol.">
        <title>Cocultivation of an ultrasmall environmental parasitic bacterium with lytic ability against bacteria associated with wastewater foams.</title>
        <authorList>
            <person name="Batinovic S."/>
            <person name="Rose J.J.A."/>
            <person name="Ratcliffe J."/>
            <person name="Seviour R.J."/>
            <person name="Petrovski S."/>
        </authorList>
    </citation>
    <scope>NUCLEOTIDE SEQUENCE</scope>
    <source>
        <strain evidence="3">JR1</strain>
    </source>
</reference>
<keyword evidence="4" id="KW-1185">Reference proteome</keyword>
<dbReference type="AlphaFoldDB" id="A0A857MQV5"/>
<protein>
    <submittedName>
        <fullName evidence="3">DUF305 domain-containing protein</fullName>
    </submittedName>
</protein>
<sequence length="211" mass="23716">MRKIVVGTIIVLAVGAAAIGWWFSQNQSASAPESKPMPSASKSEKPANPNEHNYMDTDFAKKMIVHNQQGIQMADIAKKNASDDKVRQLAVRISDELTSDTKQYINWLTEWKETYFNLSDFPEMEGHDMYPTLPGMASLSDLRELESATGSSVDKLFLRLMIAHHEGANEISNAEYLKGMQFGQMINLKNKTVKKQTEEMQTMKQLQAKGN</sequence>
<dbReference type="Proteomes" id="UP001059824">
    <property type="component" value="Chromosome"/>
</dbReference>
<dbReference type="InterPro" id="IPR005183">
    <property type="entry name" value="DUF305_CopM-like"/>
</dbReference>
<name>A0A857MQV5_9BACT</name>
<proteinExistence type="predicted"/>
<evidence type="ECO:0000259" key="2">
    <source>
        <dbReference type="Pfam" id="PF03713"/>
    </source>
</evidence>
<dbReference type="PANTHER" id="PTHR36933">
    <property type="entry name" value="SLL0788 PROTEIN"/>
    <property type="match status" value="1"/>
</dbReference>
<dbReference type="Gene3D" id="1.20.1260.10">
    <property type="match status" value="1"/>
</dbReference>
<dbReference type="RefSeq" id="WP_260762744.1">
    <property type="nucleotide sequence ID" value="NZ_CP045921.1"/>
</dbReference>
<dbReference type="InterPro" id="IPR012347">
    <property type="entry name" value="Ferritin-like"/>
</dbReference>
<gene>
    <name evidence="3" type="ORF">GII36_04085</name>
</gene>
<feature type="region of interest" description="Disordered" evidence="1">
    <location>
        <begin position="30"/>
        <end position="53"/>
    </location>
</feature>
<evidence type="ECO:0000313" key="3">
    <source>
        <dbReference type="EMBL" id="QHN43010.1"/>
    </source>
</evidence>
<accession>A0A857MQV5</accession>
<evidence type="ECO:0000313" key="4">
    <source>
        <dbReference type="Proteomes" id="UP001059824"/>
    </source>
</evidence>
<organism evidence="3 4">
    <name type="scientific">Candidatus Mycosynbacter amalyticus</name>
    <dbReference type="NCBI Taxonomy" id="2665156"/>
    <lineage>
        <taxon>Bacteria</taxon>
        <taxon>Candidatus Saccharimonadota</taxon>
        <taxon>Candidatus Saccharimonadota incertae sedis</taxon>
        <taxon>Candidatus Mycosynbacter</taxon>
    </lineage>
</organism>
<dbReference type="KEGG" id="mama:GII36_04085"/>
<dbReference type="EMBL" id="CP045921">
    <property type="protein sequence ID" value="QHN43010.1"/>
    <property type="molecule type" value="Genomic_DNA"/>
</dbReference>
<dbReference type="PANTHER" id="PTHR36933:SF1">
    <property type="entry name" value="SLL0788 PROTEIN"/>
    <property type="match status" value="1"/>
</dbReference>
<feature type="domain" description="DUF305" evidence="2">
    <location>
        <begin position="56"/>
        <end position="206"/>
    </location>
</feature>